<sequence>METVEILAGGEFANAVKSLGLTSAVCTYHYQPQPTHWREEYQVWLLSKEDFDNICAIDNDDWKDDWGWWRHAYGSNLGTVDCAYVINGEKLMAWDGLQRKEWCQDCSDCAGTEKDKNECFHDHQYPDILIYLCDEIGASTERNVCACTIDLARQNNLTLAELFKKYLG</sequence>
<name>A0A923S6V9_9FIRM</name>
<accession>A0A923S6V9</accession>
<proteinExistence type="predicted"/>
<protein>
    <submittedName>
        <fullName evidence="1">Uncharacterized protein</fullName>
    </submittedName>
</protein>
<gene>
    <name evidence="1" type="ORF">H8Z83_04125</name>
</gene>
<evidence type="ECO:0000313" key="1">
    <source>
        <dbReference type="EMBL" id="MBC5769508.1"/>
    </source>
</evidence>
<evidence type="ECO:0000313" key="2">
    <source>
        <dbReference type="Proteomes" id="UP000620327"/>
    </source>
</evidence>
<reference evidence="1" key="1">
    <citation type="submission" date="2020-08" db="EMBL/GenBank/DDBJ databases">
        <title>Genome public.</title>
        <authorList>
            <person name="Liu C."/>
            <person name="Sun Q."/>
        </authorList>
    </citation>
    <scope>NUCLEOTIDE SEQUENCE</scope>
    <source>
        <strain evidence="1">BX15</strain>
    </source>
</reference>
<dbReference type="RefSeq" id="WP_187013853.1">
    <property type="nucleotide sequence ID" value="NZ_JACOQI010000002.1"/>
</dbReference>
<dbReference type="AlphaFoldDB" id="A0A923S6V9"/>
<comment type="caution">
    <text evidence="1">The sequence shown here is derived from an EMBL/GenBank/DDBJ whole genome shotgun (WGS) entry which is preliminary data.</text>
</comment>
<dbReference type="Proteomes" id="UP000620327">
    <property type="component" value="Unassembled WGS sequence"/>
</dbReference>
<keyword evidence="2" id="KW-1185">Reference proteome</keyword>
<organism evidence="1 2">
    <name type="scientific">Dysosmobacter segnis</name>
    <dbReference type="NCBI Taxonomy" id="2763042"/>
    <lineage>
        <taxon>Bacteria</taxon>
        <taxon>Bacillati</taxon>
        <taxon>Bacillota</taxon>
        <taxon>Clostridia</taxon>
        <taxon>Eubacteriales</taxon>
        <taxon>Oscillospiraceae</taxon>
        <taxon>Dysosmobacter</taxon>
    </lineage>
</organism>
<dbReference type="EMBL" id="JACOQI010000002">
    <property type="protein sequence ID" value="MBC5769508.1"/>
    <property type="molecule type" value="Genomic_DNA"/>
</dbReference>